<protein>
    <recommendedName>
        <fullName evidence="3">Glycosyltransferase family 4 protein</fullName>
    </recommendedName>
</protein>
<organism evidence="1 2">
    <name type="scientific">Chlorobium luteolum (strain DSM 273 / BCRC 81028 / 2530)</name>
    <name type="common">Pelodictyon luteolum</name>
    <dbReference type="NCBI Taxonomy" id="319225"/>
    <lineage>
        <taxon>Bacteria</taxon>
        <taxon>Pseudomonadati</taxon>
        <taxon>Chlorobiota</taxon>
        <taxon>Chlorobiia</taxon>
        <taxon>Chlorobiales</taxon>
        <taxon>Chlorobiaceae</taxon>
        <taxon>Chlorobium/Pelodictyon group</taxon>
        <taxon>Pelodictyon</taxon>
    </lineage>
</organism>
<proteinExistence type="predicted"/>
<dbReference type="Gene3D" id="3.40.50.2000">
    <property type="entry name" value="Glycogen Phosphorylase B"/>
    <property type="match status" value="2"/>
</dbReference>
<dbReference type="HOGENOM" id="CLU_645109_0_0_10"/>
<sequence>MPQDSCRKCTANDERDVKKILFLAVSYPPYMTDGSSRAFRMASRLPGYGWQPVVVAPPLFVKTGGEDALAESMKEPGPVRVYRSGEAVALGGVDECTLAAFARGERIVQGGRLSGMLPSIFRDAHPCALWEKQAAVVAAEVMKENPDIEAIYAQGPPSAPIRLGLELSLRHGVPVIFDLTAPLDAPRPWSRLGDLRSDELFKLEQKVLCSGYGVITPTRALKEHFLRKHFGKVSHDDITIIADCGPLVPAAAPPSLSAHSRPLFIIERADEKGAKAFIQALAAVMKECPGGAAFSGATIVDASGDMVPKMLRKAGVEGDLTLSCTASEEEELQLVRTASAVGVVSGSHESFGLWLPDRLIDAVFIGKPVFAVAPEGVATRFAEDAGGLHASPGNPAAIRDMLCSLSGVIGGSPAPTPSSELFARHSEREVLSEMVKAIALLLPV</sequence>
<dbReference type="AlphaFoldDB" id="Q3B6G7"/>
<reference evidence="2" key="1">
    <citation type="submission" date="2005-08" db="EMBL/GenBank/DDBJ databases">
        <title>Complete sequence of Pelodictyon luteolum DSM 273.</title>
        <authorList>
            <consortium name="US DOE Joint Genome Institute"/>
            <person name="Copeland A."/>
            <person name="Lucas S."/>
            <person name="Lapidus A."/>
            <person name="Barry K."/>
            <person name="Detter J.C."/>
            <person name="Glavina T."/>
            <person name="Hammon N."/>
            <person name="Israni S."/>
            <person name="Pitluck S."/>
            <person name="Bryant D."/>
            <person name="Schmutz J."/>
            <person name="Larimer F."/>
            <person name="Land M."/>
            <person name="Kyrpides N."/>
            <person name="Ivanova N."/>
            <person name="Richardson P."/>
        </authorList>
    </citation>
    <scope>NUCLEOTIDE SEQUENCE [LARGE SCALE GENOMIC DNA]</scope>
    <source>
        <strain evidence="2">DSM 273 / BCRC 81028 / 2530</strain>
    </source>
</reference>
<dbReference type="SUPFAM" id="SSF53756">
    <property type="entry name" value="UDP-Glycosyltransferase/glycogen phosphorylase"/>
    <property type="match status" value="1"/>
</dbReference>
<evidence type="ECO:0000313" key="1">
    <source>
        <dbReference type="EMBL" id="ABB23064.1"/>
    </source>
</evidence>
<evidence type="ECO:0000313" key="2">
    <source>
        <dbReference type="Proteomes" id="UP000002709"/>
    </source>
</evidence>
<dbReference type="STRING" id="319225.Plut_0174"/>
<gene>
    <name evidence="1" type="ordered locus">Plut_0174</name>
</gene>
<dbReference type="eggNOG" id="COG0438">
    <property type="taxonomic scope" value="Bacteria"/>
</dbReference>
<evidence type="ECO:0008006" key="3">
    <source>
        <dbReference type="Google" id="ProtNLM"/>
    </source>
</evidence>
<dbReference type="KEGG" id="plt:Plut_0174"/>
<keyword evidence="2" id="KW-1185">Reference proteome</keyword>
<name>Q3B6G7_CHLL3</name>
<accession>Q3B6G7</accession>
<dbReference type="EMBL" id="CP000096">
    <property type="protein sequence ID" value="ABB23064.1"/>
    <property type="molecule type" value="Genomic_DNA"/>
</dbReference>
<dbReference type="Proteomes" id="UP000002709">
    <property type="component" value="Chromosome"/>
</dbReference>